<dbReference type="AlphaFoldDB" id="A0A0H2RKE9"/>
<name>A0A0H2RKE9_9AGAM</name>
<gene>
    <name evidence="1" type="ORF">SCHPADRAFT_438077</name>
</gene>
<dbReference type="InParanoid" id="A0A0H2RKE9"/>
<proteinExistence type="predicted"/>
<dbReference type="EMBL" id="KQ085985">
    <property type="protein sequence ID" value="KLO12102.1"/>
    <property type="molecule type" value="Genomic_DNA"/>
</dbReference>
<evidence type="ECO:0000313" key="1">
    <source>
        <dbReference type="EMBL" id="KLO12102.1"/>
    </source>
</evidence>
<reference evidence="1 2" key="1">
    <citation type="submission" date="2015-04" db="EMBL/GenBank/DDBJ databases">
        <title>Complete genome sequence of Schizopora paradoxa KUC8140, a cosmopolitan wood degrader in East Asia.</title>
        <authorList>
            <consortium name="DOE Joint Genome Institute"/>
            <person name="Min B."/>
            <person name="Park H."/>
            <person name="Jang Y."/>
            <person name="Kim J.-J."/>
            <person name="Kim K.H."/>
            <person name="Pangilinan J."/>
            <person name="Lipzen A."/>
            <person name="Riley R."/>
            <person name="Grigoriev I.V."/>
            <person name="Spatafora J.W."/>
            <person name="Choi I.-G."/>
        </authorList>
    </citation>
    <scope>NUCLEOTIDE SEQUENCE [LARGE SCALE GENOMIC DNA]</scope>
    <source>
        <strain evidence="1 2">KUC8140</strain>
    </source>
</reference>
<organism evidence="1 2">
    <name type="scientific">Schizopora paradoxa</name>
    <dbReference type="NCBI Taxonomy" id="27342"/>
    <lineage>
        <taxon>Eukaryota</taxon>
        <taxon>Fungi</taxon>
        <taxon>Dikarya</taxon>
        <taxon>Basidiomycota</taxon>
        <taxon>Agaricomycotina</taxon>
        <taxon>Agaricomycetes</taxon>
        <taxon>Hymenochaetales</taxon>
        <taxon>Schizoporaceae</taxon>
        <taxon>Schizopora</taxon>
    </lineage>
</organism>
<sequence length="102" mass="12107">MLIFLHTLRTFCHVFWRQMDDCCRVADTVSFTLEVQLRNLQFNRVRARRRYFMQMRAHFGPRVSNRVALQRAFLQDNSQMLSGEGRRGRSVAFCLLHVNAVT</sequence>
<protein>
    <submittedName>
        <fullName evidence="1">Uncharacterized protein</fullName>
    </submittedName>
</protein>
<evidence type="ECO:0000313" key="2">
    <source>
        <dbReference type="Proteomes" id="UP000053477"/>
    </source>
</evidence>
<accession>A0A0H2RKE9</accession>
<dbReference type="Proteomes" id="UP000053477">
    <property type="component" value="Unassembled WGS sequence"/>
</dbReference>
<keyword evidence="2" id="KW-1185">Reference proteome</keyword>